<organism evidence="2 3">
    <name type="scientific">Pseudonocardia hispaniensis</name>
    <dbReference type="NCBI Taxonomy" id="904933"/>
    <lineage>
        <taxon>Bacteria</taxon>
        <taxon>Bacillati</taxon>
        <taxon>Actinomycetota</taxon>
        <taxon>Actinomycetes</taxon>
        <taxon>Pseudonocardiales</taxon>
        <taxon>Pseudonocardiaceae</taxon>
        <taxon>Pseudonocardia</taxon>
    </lineage>
</organism>
<evidence type="ECO:0000313" key="2">
    <source>
        <dbReference type="EMBL" id="MFC5992965.1"/>
    </source>
</evidence>
<accession>A0ABW1IXT6</accession>
<keyword evidence="3" id="KW-1185">Reference proteome</keyword>
<keyword evidence="1" id="KW-0472">Membrane</keyword>
<reference evidence="3" key="1">
    <citation type="journal article" date="2019" name="Int. J. Syst. Evol. Microbiol.">
        <title>The Global Catalogue of Microorganisms (GCM) 10K type strain sequencing project: providing services to taxonomists for standard genome sequencing and annotation.</title>
        <authorList>
            <consortium name="The Broad Institute Genomics Platform"/>
            <consortium name="The Broad Institute Genome Sequencing Center for Infectious Disease"/>
            <person name="Wu L."/>
            <person name="Ma J."/>
        </authorList>
    </citation>
    <scope>NUCLEOTIDE SEQUENCE [LARGE SCALE GENOMIC DNA]</scope>
    <source>
        <strain evidence="3">CCM 8391</strain>
    </source>
</reference>
<gene>
    <name evidence="2" type="ORF">ACFQE5_01920</name>
</gene>
<keyword evidence="1" id="KW-0812">Transmembrane</keyword>
<evidence type="ECO:0000256" key="1">
    <source>
        <dbReference type="SAM" id="Phobius"/>
    </source>
</evidence>
<comment type="caution">
    <text evidence="2">The sequence shown here is derived from an EMBL/GenBank/DDBJ whole genome shotgun (WGS) entry which is preliminary data.</text>
</comment>
<feature type="transmembrane region" description="Helical" evidence="1">
    <location>
        <begin position="53"/>
        <end position="71"/>
    </location>
</feature>
<proteinExistence type="predicted"/>
<name>A0ABW1IXT6_9PSEU</name>
<dbReference type="RefSeq" id="WP_379582057.1">
    <property type="nucleotide sequence ID" value="NZ_JBHSQW010000002.1"/>
</dbReference>
<dbReference type="EMBL" id="JBHSQW010000002">
    <property type="protein sequence ID" value="MFC5992965.1"/>
    <property type="molecule type" value="Genomic_DNA"/>
</dbReference>
<keyword evidence="1" id="KW-1133">Transmembrane helix</keyword>
<dbReference type="Proteomes" id="UP001596302">
    <property type="component" value="Unassembled WGS sequence"/>
</dbReference>
<evidence type="ECO:0000313" key="3">
    <source>
        <dbReference type="Proteomes" id="UP001596302"/>
    </source>
</evidence>
<protein>
    <submittedName>
        <fullName evidence="2">Uncharacterized protein</fullName>
    </submittedName>
</protein>
<sequence>MTRRRAWDLAWAAWAAATLSSFAWLEAAALRRDRHPTLSRTLARWLGVHPRRRWGRAAPLVFLMFWAWLTVHVTRIR</sequence>